<dbReference type="AlphaFoldDB" id="A0A2A3JQG0"/>
<keyword evidence="1" id="KW-0677">Repeat</keyword>
<dbReference type="GO" id="GO:0016787">
    <property type="term" value="F:hydrolase activity"/>
    <property type="evidence" value="ECO:0007669"/>
    <property type="project" value="UniProtKB-KW"/>
</dbReference>
<dbReference type="Proteomes" id="UP000217448">
    <property type="component" value="Unassembled WGS sequence"/>
</dbReference>
<evidence type="ECO:0000313" key="4">
    <source>
        <dbReference type="EMBL" id="MCT4373626.1"/>
    </source>
</evidence>
<dbReference type="InterPro" id="IPR031778">
    <property type="entry name" value="Sortilin_N"/>
</dbReference>
<dbReference type="SUPFAM" id="SSF110296">
    <property type="entry name" value="Oligoxyloglucan reducing end-specific cellobiohydrolase"/>
    <property type="match status" value="1"/>
</dbReference>
<evidence type="ECO:0000313" key="5">
    <source>
        <dbReference type="EMBL" id="PBD17446.1"/>
    </source>
</evidence>
<evidence type="ECO:0000259" key="3">
    <source>
        <dbReference type="Pfam" id="PF15902"/>
    </source>
</evidence>
<accession>A0A2A3JQG0</accession>
<organism evidence="5">
    <name type="scientific">Alloyangia mangrovi</name>
    <dbReference type="NCBI Taxonomy" id="1779329"/>
    <lineage>
        <taxon>Bacteria</taxon>
        <taxon>Pseudomonadati</taxon>
        <taxon>Pseudomonadota</taxon>
        <taxon>Alphaproteobacteria</taxon>
        <taxon>Rhodobacterales</taxon>
        <taxon>Roseobacteraceae</taxon>
        <taxon>Alloyangia</taxon>
    </lineage>
</organism>
<comment type="caution">
    <text evidence="5">The sequence shown here is derived from an EMBL/GenBank/DDBJ whole genome shotgun (WGS) entry which is preliminary data.</text>
</comment>
<dbReference type="Pfam" id="PF15902">
    <property type="entry name" value="Sortilin-Vps10"/>
    <property type="match status" value="1"/>
</dbReference>
<reference evidence="4" key="3">
    <citation type="submission" date="2024-05" db="EMBL/GenBank/DDBJ databases">
        <title>Yangia mangrovi SAOS 153D genome.</title>
        <authorList>
            <person name="Verma A."/>
            <person name="Pal Y."/>
            <person name="Sundharam S."/>
            <person name="Bisht B."/>
            <person name="Srinivasan K."/>
        </authorList>
    </citation>
    <scope>NUCLEOTIDE SEQUENCE</scope>
    <source>
        <strain evidence="4">SAOS 153D</strain>
    </source>
</reference>
<keyword evidence="6" id="KW-1185">Reference proteome</keyword>
<dbReference type="EMBL" id="NTHN01000384">
    <property type="protein sequence ID" value="PBD17446.1"/>
    <property type="molecule type" value="Genomic_DNA"/>
</dbReference>
<dbReference type="CDD" id="cd15482">
    <property type="entry name" value="Sialidase_non-viral"/>
    <property type="match status" value="1"/>
</dbReference>
<reference evidence="6" key="2">
    <citation type="submission" date="2023-07" db="EMBL/GenBank/DDBJ databases">
        <title>Yangia mangrovi SAOS 153D genome.</title>
        <authorList>
            <person name="Verma A."/>
            <person name="Pal Y."/>
            <person name="Sundharam S."/>
            <person name="Bisht B."/>
            <person name="Srinivasan K."/>
        </authorList>
    </citation>
    <scope>NUCLEOTIDE SEQUENCE [LARGE SCALE GENOMIC DNA]</scope>
    <source>
        <strain evidence="6">SAOS 153D</strain>
    </source>
</reference>
<dbReference type="RefSeq" id="WP_095883826.1">
    <property type="nucleotide sequence ID" value="NZ_NTHN02000113.1"/>
</dbReference>
<protein>
    <submittedName>
        <fullName evidence="4">Exo-alpha-sialidase</fullName>
    </submittedName>
    <submittedName>
        <fullName evidence="5">Glycoside hydrolase</fullName>
    </submittedName>
</protein>
<proteinExistence type="predicted"/>
<dbReference type="OrthoDB" id="9764804at2"/>
<dbReference type="PANTHER" id="PTHR43739:SF5">
    <property type="entry name" value="EXO-ALPHA-SIALIDASE"/>
    <property type="match status" value="1"/>
</dbReference>
<evidence type="ECO:0000256" key="1">
    <source>
        <dbReference type="ARBA" id="ARBA00022737"/>
    </source>
</evidence>
<gene>
    <name evidence="4" type="ORF">CLG85_026365</name>
    <name evidence="5" type="ORF">CLG85_20080</name>
</gene>
<keyword evidence="5" id="KW-0378">Hydrolase</keyword>
<sequence length="389" mass="41024">MSTAPTLLVGTTKGAFLLTKGEDGWAAEGPFCNGWPINHMAGDAKTGTIWAAGGNEWFGAGVWRRNGGGSGSGTGGGWELAKLAGGQMDEWMANDPELAARLGMTASGPAPYTGQLQAIWSLKPADGTLYAGGKPAALYASKDGGETWEEIESLRNHPSAEDWMPGAAGLTLHTIVADPADPKRMWLAISAAGVFATEDGGETWERRNRRSNAPATPSSHPAAGDGQETGHCVHNMGRAAGGGDVLYQQNHHGVYRSRDGGRSWDEITEGLPSTFGFPIGLHPSDPDTVWTLPLNGDTEGRYPPDAKAAVWRSRNGGESWEACRAGLPQQGCFFTVLRQAMAVDAAEPAGVFFGTNSGSVFGSFDEGDSWSELARHLPTVLCVEVMPRV</sequence>
<dbReference type="EMBL" id="NTHN02000113">
    <property type="protein sequence ID" value="MCT4373626.1"/>
    <property type="molecule type" value="Genomic_DNA"/>
</dbReference>
<name>A0A2A3JQG0_9RHOB</name>
<evidence type="ECO:0000256" key="2">
    <source>
        <dbReference type="SAM" id="MobiDB-lite"/>
    </source>
</evidence>
<dbReference type="InterPro" id="IPR052025">
    <property type="entry name" value="Xyloglucanase_GH74"/>
</dbReference>
<reference evidence="5" key="1">
    <citation type="submission" date="2017-09" db="EMBL/GenBank/DDBJ databases">
        <title>Yangia sp. SAOS 153D whole genome sequencing.</title>
        <authorList>
            <person name="Verma A."/>
            <person name="Krishnamurthi S."/>
        </authorList>
    </citation>
    <scope>NUCLEOTIDE SEQUENCE [LARGE SCALE GENOMIC DNA]</scope>
    <source>
        <strain evidence="5">SAOS 153D</strain>
    </source>
</reference>
<feature type="region of interest" description="Disordered" evidence="2">
    <location>
        <begin position="200"/>
        <end position="237"/>
    </location>
</feature>
<dbReference type="GO" id="GO:0010411">
    <property type="term" value="P:xyloglucan metabolic process"/>
    <property type="evidence" value="ECO:0007669"/>
    <property type="project" value="TreeGrafter"/>
</dbReference>
<dbReference type="InterPro" id="IPR015943">
    <property type="entry name" value="WD40/YVTN_repeat-like_dom_sf"/>
</dbReference>
<dbReference type="PANTHER" id="PTHR43739">
    <property type="entry name" value="XYLOGLUCANASE (EUROFUNG)"/>
    <property type="match status" value="1"/>
</dbReference>
<evidence type="ECO:0000313" key="6">
    <source>
        <dbReference type="Proteomes" id="UP000217448"/>
    </source>
</evidence>
<dbReference type="Gene3D" id="2.130.10.10">
    <property type="entry name" value="YVTN repeat-like/Quinoprotein amine dehydrogenase"/>
    <property type="match status" value="1"/>
</dbReference>
<feature type="domain" description="Sortilin N-terminal" evidence="3">
    <location>
        <begin position="137"/>
        <end position="270"/>
    </location>
</feature>